<reference evidence="10" key="1">
    <citation type="submission" date="2021-01" db="UniProtKB">
        <authorList>
            <consortium name="EnsemblMetazoa"/>
        </authorList>
    </citation>
    <scope>IDENTIFICATION</scope>
</reference>
<name>A0A7M5V447_9CNID</name>
<feature type="transmembrane region" description="Helical" evidence="9">
    <location>
        <begin position="191"/>
        <end position="213"/>
    </location>
</feature>
<accession>A0A7M5V447</accession>
<feature type="transmembrane region" description="Helical" evidence="9">
    <location>
        <begin position="297"/>
        <end position="322"/>
    </location>
</feature>
<protein>
    <recommendedName>
        <fullName evidence="9">Innexin</fullName>
    </recommendedName>
</protein>
<evidence type="ECO:0000256" key="3">
    <source>
        <dbReference type="ARBA" id="ARBA00022475"/>
    </source>
</evidence>
<evidence type="ECO:0000256" key="6">
    <source>
        <dbReference type="ARBA" id="ARBA00023065"/>
    </source>
</evidence>
<keyword evidence="8 9" id="KW-0407">Ion channel</keyword>
<comment type="function">
    <text evidence="9">Structural component of the gap junctions.</text>
</comment>
<keyword evidence="6 9" id="KW-0406">Ion transport</keyword>
<gene>
    <name evidence="9" type="primary">inx</name>
</gene>
<organism evidence="10 11">
    <name type="scientific">Clytia hemisphaerica</name>
    <dbReference type="NCBI Taxonomy" id="252671"/>
    <lineage>
        <taxon>Eukaryota</taxon>
        <taxon>Metazoa</taxon>
        <taxon>Cnidaria</taxon>
        <taxon>Hydrozoa</taxon>
        <taxon>Hydroidolina</taxon>
        <taxon>Leptothecata</taxon>
        <taxon>Obeliida</taxon>
        <taxon>Clytiidae</taxon>
        <taxon>Clytia</taxon>
    </lineage>
</organism>
<dbReference type="GO" id="GO:0005243">
    <property type="term" value="F:gap junction channel activity"/>
    <property type="evidence" value="ECO:0007669"/>
    <property type="project" value="TreeGrafter"/>
</dbReference>
<feature type="transmembrane region" description="Helical" evidence="9">
    <location>
        <begin position="130"/>
        <end position="149"/>
    </location>
</feature>
<evidence type="ECO:0000256" key="2">
    <source>
        <dbReference type="ARBA" id="ARBA00022448"/>
    </source>
</evidence>
<dbReference type="Pfam" id="PF00876">
    <property type="entry name" value="Innexin"/>
    <property type="match status" value="1"/>
</dbReference>
<keyword evidence="7 9" id="KW-0472">Membrane</keyword>
<dbReference type="PANTHER" id="PTHR11893:SF36">
    <property type="entry name" value="INNEXIN-5"/>
    <property type="match status" value="1"/>
</dbReference>
<evidence type="ECO:0000256" key="7">
    <source>
        <dbReference type="ARBA" id="ARBA00023136"/>
    </source>
</evidence>
<evidence type="ECO:0000256" key="1">
    <source>
        <dbReference type="ARBA" id="ARBA00004651"/>
    </source>
</evidence>
<keyword evidence="11" id="KW-1185">Reference proteome</keyword>
<keyword evidence="4 9" id="KW-0812">Transmembrane</keyword>
<keyword evidence="5 9" id="KW-1133">Transmembrane helix</keyword>
<dbReference type="EnsemblMetazoa" id="CLYHEMT010976.1">
    <property type="protein sequence ID" value="CLYHEMP010976.1"/>
    <property type="gene ID" value="CLYHEMG010976"/>
</dbReference>
<dbReference type="PANTHER" id="PTHR11893">
    <property type="entry name" value="INNEXIN"/>
    <property type="match status" value="1"/>
</dbReference>
<dbReference type="AlphaFoldDB" id="A0A7M5V447"/>
<comment type="subcellular location">
    <subcellularLocation>
        <location evidence="1 9">Cell membrane</location>
        <topology evidence="1 9">Multi-pass membrane protein</topology>
    </subcellularLocation>
</comment>
<dbReference type="PROSITE" id="PS51013">
    <property type="entry name" value="PANNEXIN"/>
    <property type="match status" value="1"/>
</dbReference>
<comment type="similarity">
    <text evidence="9">Belongs to the pannexin family.</text>
</comment>
<evidence type="ECO:0000256" key="8">
    <source>
        <dbReference type="ARBA" id="ARBA00023303"/>
    </source>
</evidence>
<evidence type="ECO:0000313" key="10">
    <source>
        <dbReference type="EnsemblMetazoa" id="CLYHEMP010976.1"/>
    </source>
</evidence>
<dbReference type="GO" id="GO:0005886">
    <property type="term" value="C:plasma membrane"/>
    <property type="evidence" value="ECO:0007669"/>
    <property type="project" value="UniProtKB-SubCell"/>
</dbReference>
<proteinExistence type="inferred from homology"/>
<dbReference type="GO" id="GO:0005921">
    <property type="term" value="C:gap junction"/>
    <property type="evidence" value="ECO:0007669"/>
    <property type="project" value="UniProtKB-UniRule"/>
</dbReference>
<comment type="caution">
    <text evidence="9">Lacks conserved residue(s) required for the propagation of feature annotation.</text>
</comment>
<dbReference type="Proteomes" id="UP000594262">
    <property type="component" value="Unplaced"/>
</dbReference>
<keyword evidence="2 9" id="KW-0813">Transport</keyword>
<dbReference type="InterPro" id="IPR000990">
    <property type="entry name" value="Innexin"/>
</dbReference>
<evidence type="ECO:0000256" key="4">
    <source>
        <dbReference type="ARBA" id="ARBA00022692"/>
    </source>
</evidence>
<dbReference type="OrthoDB" id="5867527at2759"/>
<evidence type="ECO:0000256" key="5">
    <source>
        <dbReference type="ARBA" id="ARBA00022989"/>
    </source>
</evidence>
<evidence type="ECO:0000256" key="9">
    <source>
        <dbReference type="RuleBase" id="RU010713"/>
    </source>
</evidence>
<dbReference type="GO" id="GO:0034220">
    <property type="term" value="P:monoatomic ion transmembrane transport"/>
    <property type="evidence" value="ECO:0007669"/>
    <property type="project" value="UniProtKB-KW"/>
</dbReference>
<keyword evidence="3" id="KW-1003">Cell membrane</keyword>
<sequence length="401" mass="46407">MWGIIWKSKTQYDSRSDQYTRSFMPKFLIVLSIMMGYTHLNDKINCMLTSRVAQLKQFVEETCWIKGFYIYNEMHARLNESAYYGIPEYTGYDGVMKSGERHLCSTIGRAGGNNEECTPMTKRYITQYQWLPLYILVLAVLYYLPYVVYKAVNTDMIALVNSVDGANNKDVEKIANNYFNYQINSKLKMRIIVWANVAVKVLFILTNITGFLLTDKMMDGKFRTYGTDSMAHNTNLPNRNSTDFSYIDQYVIARPGDYLLPTVGICEFHEALTDKRGIYIDKHKVICEISENRRYQIYFIILWLFMFSGILISSFGLLLTVLKLVKSLLWVHLSSYFGENPLSNKFTTQLTLRELQYLDKMEDMDLTMYGELLRELSQNKSKTFSAADGTSEMVTLLPAGT</sequence>
<evidence type="ECO:0000313" key="11">
    <source>
        <dbReference type="Proteomes" id="UP000594262"/>
    </source>
</evidence>